<evidence type="ECO:0000313" key="3">
    <source>
        <dbReference type="Proteomes" id="UP000002931"/>
    </source>
</evidence>
<dbReference type="EMBL" id="AAMT01000008">
    <property type="protein sequence ID" value="EAQ12435.1"/>
    <property type="molecule type" value="Genomic_DNA"/>
</dbReference>
<dbReference type="AlphaFoldDB" id="A3VGN0"/>
<gene>
    <name evidence="2" type="ORF">RB2654_14155</name>
</gene>
<evidence type="ECO:0000256" key="1">
    <source>
        <dbReference type="SAM" id="MobiDB-lite"/>
    </source>
</evidence>
<name>A3VGN0_9RHOB</name>
<sequence length="45" mass="4819">MSARTTSCGMRISTPGPSRTLRCGPALGPEHARGTGCRCRRRSDD</sequence>
<keyword evidence="3" id="KW-1185">Reference proteome</keyword>
<protein>
    <submittedName>
        <fullName evidence="2">Uncharacterized protein</fullName>
    </submittedName>
</protein>
<organism evidence="2 3">
    <name type="scientific">Maritimibacter alkaliphilus HTCC2654</name>
    <dbReference type="NCBI Taxonomy" id="314271"/>
    <lineage>
        <taxon>Bacteria</taxon>
        <taxon>Pseudomonadati</taxon>
        <taxon>Pseudomonadota</taxon>
        <taxon>Alphaproteobacteria</taxon>
        <taxon>Rhodobacterales</taxon>
        <taxon>Roseobacteraceae</taxon>
        <taxon>Maritimibacter</taxon>
    </lineage>
</organism>
<feature type="region of interest" description="Disordered" evidence="1">
    <location>
        <begin position="1"/>
        <end position="45"/>
    </location>
</feature>
<dbReference type="Proteomes" id="UP000002931">
    <property type="component" value="Unassembled WGS sequence"/>
</dbReference>
<dbReference type="HOGENOM" id="CLU_3201775_0_0_5"/>
<comment type="caution">
    <text evidence="2">The sequence shown here is derived from an EMBL/GenBank/DDBJ whole genome shotgun (WGS) entry which is preliminary data.</text>
</comment>
<accession>A3VGN0</accession>
<proteinExistence type="predicted"/>
<evidence type="ECO:0000313" key="2">
    <source>
        <dbReference type="EMBL" id="EAQ12435.1"/>
    </source>
</evidence>
<reference evidence="2 3" key="1">
    <citation type="journal article" date="2010" name="J. Bacteriol.">
        <title>Genome sequences of Pelagibaca bermudensis HTCC2601T and Maritimibacter alkaliphilus HTCC2654T, the type strains of two marine Roseobacter genera.</title>
        <authorList>
            <person name="Thrash J.C."/>
            <person name="Cho J.C."/>
            <person name="Ferriera S."/>
            <person name="Johnson J."/>
            <person name="Vergin K.L."/>
            <person name="Giovannoni S.J."/>
        </authorList>
    </citation>
    <scope>NUCLEOTIDE SEQUENCE [LARGE SCALE GENOMIC DNA]</scope>
    <source>
        <strain evidence="2 3">HTCC2654</strain>
    </source>
</reference>